<dbReference type="InterPro" id="IPR042236">
    <property type="entry name" value="PI3K_accessory_sf"/>
</dbReference>
<organism evidence="2 3">
    <name type="scientific">Corallococcus carmarthensis</name>
    <dbReference type="NCBI Taxonomy" id="2316728"/>
    <lineage>
        <taxon>Bacteria</taxon>
        <taxon>Pseudomonadati</taxon>
        <taxon>Myxococcota</taxon>
        <taxon>Myxococcia</taxon>
        <taxon>Myxococcales</taxon>
        <taxon>Cystobacterineae</taxon>
        <taxon>Myxococcaceae</taxon>
        <taxon>Corallococcus</taxon>
    </lineage>
</organism>
<sequence>MTGLESLVEKFAQNTAAQTDCILQGDARAGNKHAEKALAAYMSLRERGDVGRNALAALFSHARMDVRVTAAAFLLRHKTVEATAILEDAARGQGLAALGAQQALRNWQNGSWALDLA</sequence>
<protein>
    <submittedName>
        <fullName evidence="2">DUF2019 domain-containing protein</fullName>
    </submittedName>
</protein>
<dbReference type="Gene3D" id="1.25.40.70">
    <property type="entry name" value="Phosphatidylinositol 3-kinase, accessory domain (PIK)"/>
    <property type="match status" value="1"/>
</dbReference>
<dbReference type="AlphaFoldDB" id="A0A3A8K2R2"/>
<keyword evidence="3" id="KW-1185">Reference proteome</keyword>
<dbReference type="InterPro" id="IPR018568">
    <property type="entry name" value="DUF2019"/>
</dbReference>
<dbReference type="InterPro" id="IPR016024">
    <property type="entry name" value="ARM-type_fold"/>
</dbReference>
<evidence type="ECO:0000259" key="1">
    <source>
        <dbReference type="Pfam" id="PF09450"/>
    </source>
</evidence>
<comment type="caution">
    <text evidence="2">The sequence shown here is derived from an EMBL/GenBank/DDBJ whole genome shotgun (WGS) entry which is preliminary data.</text>
</comment>
<dbReference type="RefSeq" id="WP_120604008.1">
    <property type="nucleotide sequence ID" value="NZ_RAWE01000065.1"/>
</dbReference>
<evidence type="ECO:0000313" key="3">
    <source>
        <dbReference type="Proteomes" id="UP000268313"/>
    </source>
</evidence>
<name>A0A3A8K2R2_9BACT</name>
<proteinExistence type="predicted"/>
<dbReference type="SUPFAM" id="SSF48371">
    <property type="entry name" value="ARM repeat"/>
    <property type="match status" value="1"/>
</dbReference>
<feature type="domain" description="DUF2019" evidence="1">
    <location>
        <begin position="6"/>
        <end position="92"/>
    </location>
</feature>
<dbReference type="EMBL" id="RAWE01000065">
    <property type="protein sequence ID" value="RKH01786.1"/>
    <property type="molecule type" value="Genomic_DNA"/>
</dbReference>
<dbReference type="OrthoDB" id="5515368at2"/>
<evidence type="ECO:0000313" key="2">
    <source>
        <dbReference type="EMBL" id="RKH01786.1"/>
    </source>
</evidence>
<accession>A0A3A8K2R2</accession>
<dbReference type="Proteomes" id="UP000268313">
    <property type="component" value="Unassembled WGS sequence"/>
</dbReference>
<reference evidence="3" key="1">
    <citation type="submission" date="2018-09" db="EMBL/GenBank/DDBJ databases">
        <authorList>
            <person name="Livingstone P.G."/>
            <person name="Whitworth D.E."/>
        </authorList>
    </citation>
    <scope>NUCLEOTIDE SEQUENCE [LARGE SCALE GENOMIC DNA]</scope>
    <source>
        <strain evidence="3">CA043D</strain>
    </source>
</reference>
<gene>
    <name evidence="2" type="ORF">D7X32_19180</name>
</gene>
<dbReference type="Pfam" id="PF09450">
    <property type="entry name" value="DUF2019"/>
    <property type="match status" value="1"/>
</dbReference>